<feature type="compositionally biased region" description="Basic and acidic residues" evidence="3">
    <location>
        <begin position="210"/>
        <end position="222"/>
    </location>
</feature>
<dbReference type="SMART" id="SM00160">
    <property type="entry name" value="RanBD"/>
    <property type="match status" value="1"/>
</dbReference>
<proteinExistence type="predicted"/>
<sequence length="631" mass="67541">MADTSPQSAPLPITPPSPASPSDETQEVQAARTTRKREREISIEPSTPKDDDQTDPSESKEHHIPTKKNRLQSISPEDEDDEEANPHTPPTATSALPITSPAHESKVTHIGQRVKDLSWKDKNPNGSDSLVLDQESDEQMTSNKSSPTPQDPFTDDAAVDQEPAQQPLSDIPDENVQMSQDPVVSQATEGSSEMPNDQPTALETIQSEPDPDKERSLKRKLDVPAPEETPAKPLVQESAKRLRDDSDVDDNPRETKRITPPPATEPVIADTAIGTGPEPASPPKEAPAMSGFLAFASVTSPFATAKDTPFAWGSTSTSSATFASKVPTKPSSSSSVNLTEFDKRSKSPSPAPQAGKPKPIFGMTSAPGGSSFSGGFGAYSSAASPFQSALQQPSATALATSSTESLTGPTRSKSPVRHGNAFSPYNSSARGFGISLGSRRQNISQSSTPPEPANAVTTTAENGKAGSVDGSEDDEKQPSFGDRLIADKGAEEDGSSENKIALEEQEVHTGEEDETTEFSVRGKLYTLSSQKQWRERGTGPLRLNVRKSDGLGARLVMRKEAIHSLILNVPLFKGMKFEIAQDPRYVRFAVPADGKFEQYNLRLSSAKAITELLEAVETHTSKPEPAVVTDV</sequence>
<dbReference type="SUPFAM" id="SSF50729">
    <property type="entry name" value="PH domain-like"/>
    <property type="match status" value="1"/>
</dbReference>
<feature type="compositionally biased region" description="Low complexity" evidence="3">
    <location>
        <begin position="394"/>
        <end position="407"/>
    </location>
</feature>
<dbReference type="InterPro" id="IPR011993">
    <property type="entry name" value="PH-like_dom_sf"/>
</dbReference>
<feature type="compositionally biased region" description="Basic and acidic residues" evidence="3">
    <location>
        <begin position="103"/>
        <end position="123"/>
    </location>
</feature>
<dbReference type="PANTHER" id="PTHR23138:SF142">
    <property type="entry name" value="RAN-BINDING PROTEIN 3B-RELATED"/>
    <property type="match status" value="1"/>
</dbReference>
<feature type="compositionally biased region" description="Polar residues" evidence="3">
    <location>
        <begin position="176"/>
        <end position="207"/>
    </location>
</feature>
<protein>
    <recommendedName>
        <fullName evidence="4">RanBD1 domain-containing protein</fullName>
    </recommendedName>
</protein>
<dbReference type="InterPro" id="IPR045255">
    <property type="entry name" value="RanBP1-like"/>
</dbReference>
<feature type="compositionally biased region" description="Low complexity" evidence="3">
    <location>
        <begin position="314"/>
        <end position="336"/>
    </location>
</feature>
<dbReference type="OrthoDB" id="185618at2759"/>
<evidence type="ECO:0000256" key="1">
    <source>
        <dbReference type="ARBA" id="ARBA00004123"/>
    </source>
</evidence>
<feature type="compositionally biased region" description="Basic and acidic residues" evidence="3">
    <location>
        <begin position="238"/>
        <end position="257"/>
    </location>
</feature>
<feature type="compositionally biased region" description="Polar residues" evidence="3">
    <location>
        <begin position="438"/>
        <end position="448"/>
    </location>
</feature>
<comment type="subcellular location">
    <subcellularLocation>
        <location evidence="1">Nucleus</location>
    </subcellularLocation>
</comment>
<evidence type="ECO:0000313" key="6">
    <source>
        <dbReference type="Proteomes" id="UP000076722"/>
    </source>
</evidence>
<feature type="region of interest" description="Disordered" evidence="3">
    <location>
        <begin position="383"/>
        <end position="517"/>
    </location>
</feature>
<accession>A0A164VV16</accession>
<evidence type="ECO:0000256" key="3">
    <source>
        <dbReference type="SAM" id="MobiDB-lite"/>
    </source>
</evidence>
<dbReference type="Proteomes" id="UP000076722">
    <property type="component" value="Unassembled WGS sequence"/>
</dbReference>
<feature type="compositionally biased region" description="Basic and acidic residues" evidence="3">
    <location>
        <begin position="37"/>
        <end position="64"/>
    </location>
</feature>
<dbReference type="InterPro" id="IPR000156">
    <property type="entry name" value="Ran_bind_dom"/>
</dbReference>
<evidence type="ECO:0000259" key="4">
    <source>
        <dbReference type="PROSITE" id="PS50196"/>
    </source>
</evidence>
<dbReference type="EMBL" id="KV419404">
    <property type="protein sequence ID" value="KZS94495.1"/>
    <property type="molecule type" value="Genomic_DNA"/>
</dbReference>
<dbReference type="PROSITE" id="PS50196">
    <property type="entry name" value="RANBD1"/>
    <property type="match status" value="1"/>
</dbReference>
<dbReference type="PANTHER" id="PTHR23138">
    <property type="entry name" value="RAN BINDING PROTEIN"/>
    <property type="match status" value="1"/>
</dbReference>
<evidence type="ECO:0000313" key="5">
    <source>
        <dbReference type="EMBL" id="KZS94495.1"/>
    </source>
</evidence>
<feature type="region of interest" description="Disordered" evidence="3">
    <location>
        <begin position="306"/>
        <end position="367"/>
    </location>
</feature>
<feature type="domain" description="RanBD1" evidence="4">
    <location>
        <begin position="495"/>
        <end position="578"/>
    </location>
</feature>
<feature type="compositionally biased region" description="Low complexity" evidence="3">
    <location>
        <begin position="1"/>
        <end position="11"/>
    </location>
</feature>
<gene>
    <name evidence="5" type="ORF">SISNIDRAFT_484710</name>
</gene>
<keyword evidence="2" id="KW-0539">Nucleus</keyword>
<dbReference type="AlphaFoldDB" id="A0A164VV16"/>
<evidence type="ECO:0000256" key="2">
    <source>
        <dbReference type="ARBA" id="ARBA00023242"/>
    </source>
</evidence>
<reference evidence="5 6" key="1">
    <citation type="journal article" date="2016" name="Mol. Biol. Evol.">
        <title>Comparative Genomics of Early-Diverging Mushroom-Forming Fungi Provides Insights into the Origins of Lignocellulose Decay Capabilities.</title>
        <authorList>
            <person name="Nagy L.G."/>
            <person name="Riley R."/>
            <person name="Tritt A."/>
            <person name="Adam C."/>
            <person name="Daum C."/>
            <person name="Floudas D."/>
            <person name="Sun H."/>
            <person name="Yadav J.S."/>
            <person name="Pangilinan J."/>
            <person name="Larsson K.H."/>
            <person name="Matsuura K."/>
            <person name="Barry K."/>
            <person name="Labutti K."/>
            <person name="Kuo R."/>
            <person name="Ohm R.A."/>
            <person name="Bhattacharya S.S."/>
            <person name="Shirouzu T."/>
            <person name="Yoshinaga Y."/>
            <person name="Martin F.M."/>
            <person name="Grigoriev I.V."/>
            <person name="Hibbett D.S."/>
        </authorList>
    </citation>
    <scope>NUCLEOTIDE SEQUENCE [LARGE SCALE GENOMIC DNA]</scope>
    <source>
        <strain evidence="5 6">HHB9708</strain>
    </source>
</reference>
<feature type="compositionally biased region" description="Polar residues" evidence="3">
    <location>
        <begin position="139"/>
        <end position="148"/>
    </location>
</feature>
<dbReference type="GO" id="GO:0005634">
    <property type="term" value="C:nucleus"/>
    <property type="evidence" value="ECO:0007669"/>
    <property type="project" value="UniProtKB-SubCell"/>
</dbReference>
<dbReference type="STRING" id="1314777.A0A164VV16"/>
<dbReference type="Pfam" id="PF00638">
    <property type="entry name" value="Ran_BP1"/>
    <property type="match status" value="1"/>
</dbReference>
<organism evidence="5 6">
    <name type="scientific">Sistotremastrum niveocremeum HHB9708</name>
    <dbReference type="NCBI Taxonomy" id="1314777"/>
    <lineage>
        <taxon>Eukaryota</taxon>
        <taxon>Fungi</taxon>
        <taxon>Dikarya</taxon>
        <taxon>Basidiomycota</taxon>
        <taxon>Agaricomycotina</taxon>
        <taxon>Agaricomycetes</taxon>
        <taxon>Sistotremastrales</taxon>
        <taxon>Sistotremastraceae</taxon>
        <taxon>Sertulicium</taxon>
        <taxon>Sertulicium niveocremeum</taxon>
    </lineage>
</organism>
<dbReference type="Gene3D" id="2.30.29.30">
    <property type="entry name" value="Pleckstrin-homology domain (PH domain)/Phosphotyrosine-binding domain (PTB)"/>
    <property type="match status" value="1"/>
</dbReference>
<name>A0A164VV16_9AGAM</name>
<feature type="compositionally biased region" description="Basic and acidic residues" evidence="3">
    <location>
        <begin position="500"/>
        <end position="510"/>
    </location>
</feature>
<keyword evidence="6" id="KW-1185">Reference proteome</keyword>
<feature type="region of interest" description="Disordered" evidence="3">
    <location>
        <begin position="1"/>
        <end position="287"/>
    </location>
</feature>